<proteinExistence type="predicted"/>
<gene>
    <name evidence="1" type="ORF">AL072_03120</name>
</gene>
<reference evidence="1 2" key="2">
    <citation type="journal article" date="2016" name="Genome Announc.">
        <title>Complete Genome Sequence of a Strain of Azospirillum thiophilum Isolated from a Sulfide Spring.</title>
        <authorList>
            <person name="Fomenkov A."/>
            <person name="Vincze T."/>
            <person name="Grabovich M."/>
            <person name="Anton B.P."/>
            <person name="Dubinina G."/>
            <person name="Orlova M."/>
            <person name="Belousova E."/>
            <person name="Roberts R.J."/>
        </authorList>
    </citation>
    <scope>NUCLEOTIDE SEQUENCE [LARGE SCALE GENOMIC DNA]</scope>
    <source>
        <strain evidence="1 2">BV-S</strain>
    </source>
</reference>
<dbReference type="KEGG" id="ati:AL072_03120"/>
<evidence type="ECO:0000313" key="1">
    <source>
        <dbReference type="EMBL" id="ALG70075.1"/>
    </source>
</evidence>
<dbReference type="AlphaFoldDB" id="A0AAC8ZT43"/>
<sequence length="204" mass="22313">MRSPFRSLLSALTQAAPAGLLTAGLLSAGLVAVASVALPAHAEEHAKPAPKAAAPAPAKPGAKSAKAKLMVGSPMTKVRFSEPAFPLTDDGTYRGYMDRILDEYGRRCVRQEQFGWEIAKDDQERLDYIFQGTMTNYGRIGYLLGEIHPKAVTDPETIAFLADREKKRFLLVWTPLETSVLFMMCETVDKAAKTEATPKTVQKK</sequence>
<organism evidence="1 2">
    <name type="scientific">Azospirillum thiophilum</name>
    <dbReference type="NCBI Taxonomy" id="528244"/>
    <lineage>
        <taxon>Bacteria</taxon>
        <taxon>Pseudomonadati</taxon>
        <taxon>Pseudomonadota</taxon>
        <taxon>Alphaproteobacteria</taxon>
        <taxon>Rhodospirillales</taxon>
        <taxon>Azospirillaceae</taxon>
        <taxon>Azospirillum</taxon>
    </lineage>
</organism>
<protein>
    <submittedName>
        <fullName evidence="1">Uncharacterized protein</fullName>
    </submittedName>
</protein>
<keyword evidence="2" id="KW-1185">Reference proteome</keyword>
<dbReference type="EMBL" id="CP012401">
    <property type="protein sequence ID" value="ALG70075.1"/>
    <property type="molecule type" value="Genomic_DNA"/>
</dbReference>
<dbReference type="RefSeq" id="WP_045581553.1">
    <property type="nucleotide sequence ID" value="NZ_CP012401.1"/>
</dbReference>
<accession>A0AAC8ZT43</accession>
<reference evidence="2" key="1">
    <citation type="submission" date="2015-08" db="EMBL/GenBank/DDBJ databases">
        <title>Complete Genome Sequence of Azospirillum thiophilum BV-S.</title>
        <authorList>
            <person name="Fomenkov A."/>
            <person name="Vincze T."/>
            <person name="Grabovich M."/>
            <person name="Dubinina G."/>
            <person name="Orlova M."/>
            <person name="Belousova E."/>
            <person name="Roberts R.J."/>
        </authorList>
    </citation>
    <scope>NUCLEOTIDE SEQUENCE [LARGE SCALE GENOMIC DNA]</scope>
    <source>
        <strain evidence="2">BV-S</strain>
    </source>
</reference>
<evidence type="ECO:0000313" key="2">
    <source>
        <dbReference type="Proteomes" id="UP000069935"/>
    </source>
</evidence>
<name>A0AAC8ZT43_9PROT</name>
<dbReference type="Proteomes" id="UP000069935">
    <property type="component" value="Chromosome 1"/>
</dbReference>